<evidence type="ECO:0000259" key="2">
    <source>
        <dbReference type="Pfam" id="PF12172"/>
    </source>
</evidence>
<proteinExistence type="predicted"/>
<evidence type="ECO:0000313" key="4">
    <source>
        <dbReference type="Proteomes" id="UP000614047"/>
    </source>
</evidence>
<dbReference type="AlphaFoldDB" id="A0A931DSE2"/>
<dbReference type="InterPro" id="IPR012340">
    <property type="entry name" value="NA-bd_OB-fold"/>
</dbReference>
<sequence>MSEYYAAGLPTPSPEVDPETRPYWDAAERGELVLPHCEPCGRPFWYPRGFCPRCGGDDLRWSASDGRGTVDTYSVVRRAGGAWASAVPFVLALVTLDAGVTVQANIVDCPAGDLAVGLRVAAVFERAEPEDLPVLRFVPVREPEAGAS</sequence>
<dbReference type="PANTHER" id="PTHR34075:SF5">
    <property type="entry name" value="BLR3430 PROTEIN"/>
    <property type="match status" value="1"/>
</dbReference>
<dbReference type="InterPro" id="IPR022002">
    <property type="entry name" value="ChsH2_Znr"/>
</dbReference>
<name>A0A931DSE2_9ACTN</name>
<dbReference type="InterPro" id="IPR002878">
    <property type="entry name" value="ChsH2_C"/>
</dbReference>
<feature type="domain" description="ChsH2 rubredoxin-like zinc ribbon" evidence="2">
    <location>
        <begin position="24"/>
        <end position="59"/>
    </location>
</feature>
<dbReference type="Gene3D" id="6.10.30.10">
    <property type="match status" value="1"/>
</dbReference>
<evidence type="ECO:0000313" key="3">
    <source>
        <dbReference type="EMBL" id="MBG6093087.1"/>
    </source>
</evidence>
<dbReference type="RefSeq" id="WP_197015193.1">
    <property type="nucleotide sequence ID" value="NZ_BAABES010000018.1"/>
</dbReference>
<reference evidence="3" key="1">
    <citation type="submission" date="2020-11" db="EMBL/GenBank/DDBJ databases">
        <title>Sequencing the genomes of 1000 actinobacteria strains.</title>
        <authorList>
            <person name="Klenk H.-P."/>
        </authorList>
    </citation>
    <scope>NUCLEOTIDE SEQUENCE</scope>
    <source>
        <strain evidence="3">DSM 43175</strain>
    </source>
</reference>
<dbReference type="Proteomes" id="UP000614047">
    <property type="component" value="Unassembled WGS sequence"/>
</dbReference>
<dbReference type="Pfam" id="PF01796">
    <property type="entry name" value="OB_ChsH2_C"/>
    <property type="match status" value="1"/>
</dbReference>
<gene>
    <name evidence="3" type="ORF">IW256_007200</name>
</gene>
<dbReference type="Pfam" id="PF12172">
    <property type="entry name" value="zf-ChsH2"/>
    <property type="match status" value="1"/>
</dbReference>
<protein>
    <submittedName>
        <fullName evidence="3">OB-fold protein</fullName>
    </submittedName>
</protein>
<dbReference type="SUPFAM" id="SSF50249">
    <property type="entry name" value="Nucleic acid-binding proteins"/>
    <property type="match status" value="1"/>
</dbReference>
<accession>A0A931DSE2</accession>
<dbReference type="PANTHER" id="PTHR34075">
    <property type="entry name" value="BLR3430 PROTEIN"/>
    <property type="match status" value="1"/>
</dbReference>
<evidence type="ECO:0000259" key="1">
    <source>
        <dbReference type="Pfam" id="PF01796"/>
    </source>
</evidence>
<dbReference type="InterPro" id="IPR052513">
    <property type="entry name" value="Thioester_dehydratase-like"/>
</dbReference>
<comment type="caution">
    <text evidence="3">The sequence shown here is derived from an EMBL/GenBank/DDBJ whole genome shotgun (WGS) entry which is preliminary data.</text>
</comment>
<keyword evidence="4" id="KW-1185">Reference proteome</keyword>
<feature type="domain" description="ChsH2 C-terminal OB-fold" evidence="1">
    <location>
        <begin position="61"/>
        <end position="125"/>
    </location>
</feature>
<dbReference type="EMBL" id="JADOUA010000001">
    <property type="protein sequence ID" value="MBG6093087.1"/>
    <property type="molecule type" value="Genomic_DNA"/>
</dbReference>
<organism evidence="3 4">
    <name type="scientific">Actinomadura viridis</name>
    <dbReference type="NCBI Taxonomy" id="58110"/>
    <lineage>
        <taxon>Bacteria</taxon>
        <taxon>Bacillati</taxon>
        <taxon>Actinomycetota</taxon>
        <taxon>Actinomycetes</taxon>
        <taxon>Streptosporangiales</taxon>
        <taxon>Thermomonosporaceae</taxon>
        <taxon>Actinomadura</taxon>
    </lineage>
</organism>